<evidence type="ECO:0000259" key="1">
    <source>
        <dbReference type="PROSITE" id="PS51352"/>
    </source>
</evidence>
<name>A0ABN2VZI7_9ACTN</name>
<keyword evidence="3" id="KW-1185">Reference proteome</keyword>
<feature type="domain" description="Thioredoxin" evidence="1">
    <location>
        <begin position="28"/>
        <end position="147"/>
    </location>
</feature>
<organism evidence="2 3">
    <name type="scientific">Aeromicrobium halocynthiae</name>
    <dbReference type="NCBI Taxonomy" id="560557"/>
    <lineage>
        <taxon>Bacteria</taxon>
        <taxon>Bacillati</taxon>
        <taxon>Actinomycetota</taxon>
        <taxon>Actinomycetes</taxon>
        <taxon>Propionibacteriales</taxon>
        <taxon>Nocardioidaceae</taxon>
        <taxon>Aeromicrobium</taxon>
    </lineage>
</organism>
<sequence length="147" mass="15506">MTGPLVLLVAVLATVLLGVLYSRVNGRFRAQPPAPSTGEDAGTVADDRDVLQSDDIGADLGERLTLVQFSSAFCSPCRATRTLLADVTSDRPDVAHVEVDAESNLDLVRRLDIRRTPTVVVLDATGAVVGRASGLPKREQVEAVLAG</sequence>
<reference evidence="2 3" key="1">
    <citation type="journal article" date="2019" name="Int. J. Syst. Evol. Microbiol.">
        <title>The Global Catalogue of Microorganisms (GCM) 10K type strain sequencing project: providing services to taxonomists for standard genome sequencing and annotation.</title>
        <authorList>
            <consortium name="The Broad Institute Genomics Platform"/>
            <consortium name="The Broad Institute Genome Sequencing Center for Infectious Disease"/>
            <person name="Wu L."/>
            <person name="Ma J."/>
        </authorList>
    </citation>
    <scope>NUCLEOTIDE SEQUENCE [LARGE SCALE GENOMIC DNA]</scope>
    <source>
        <strain evidence="2 3">JCM 15749</strain>
    </source>
</reference>
<comment type="caution">
    <text evidence="2">The sequence shown here is derived from an EMBL/GenBank/DDBJ whole genome shotgun (WGS) entry which is preliminary data.</text>
</comment>
<dbReference type="EMBL" id="BAAAPY010000002">
    <property type="protein sequence ID" value="GAA2074190.1"/>
    <property type="molecule type" value="Genomic_DNA"/>
</dbReference>
<dbReference type="SUPFAM" id="SSF52833">
    <property type="entry name" value="Thioredoxin-like"/>
    <property type="match status" value="1"/>
</dbReference>
<dbReference type="RefSeq" id="WP_344325563.1">
    <property type="nucleotide sequence ID" value="NZ_BAAAPY010000002.1"/>
</dbReference>
<dbReference type="CDD" id="cd02947">
    <property type="entry name" value="TRX_family"/>
    <property type="match status" value="1"/>
</dbReference>
<proteinExistence type="predicted"/>
<dbReference type="Proteomes" id="UP001501480">
    <property type="component" value="Unassembled WGS sequence"/>
</dbReference>
<accession>A0ABN2VZI7</accession>
<evidence type="ECO:0000313" key="3">
    <source>
        <dbReference type="Proteomes" id="UP001501480"/>
    </source>
</evidence>
<protein>
    <submittedName>
        <fullName evidence="2">Thioredoxin family protein</fullName>
    </submittedName>
</protein>
<dbReference type="PROSITE" id="PS51352">
    <property type="entry name" value="THIOREDOXIN_2"/>
    <property type="match status" value="1"/>
</dbReference>
<evidence type="ECO:0000313" key="2">
    <source>
        <dbReference type="EMBL" id="GAA2074190.1"/>
    </source>
</evidence>
<dbReference type="Gene3D" id="3.40.30.10">
    <property type="entry name" value="Glutaredoxin"/>
    <property type="match status" value="1"/>
</dbReference>
<dbReference type="Pfam" id="PF00085">
    <property type="entry name" value="Thioredoxin"/>
    <property type="match status" value="1"/>
</dbReference>
<gene>
    <name evidence="2" type="ORF">GCM10009821_11030</name>
</gene>
<dbReference type="InterPro" id="IPR036249">
    <property type="entry name" value="Thioredoxin-like_sf"/>
</dbReference>
<dbReference type="InterPro" id="IPR013766">
    <property type="entry name" value="Thioredoxin_domain"/>
</dbReference>